<feature type="non-terminal residue" evidence="4">
    <location>
        <position position="1"/>
    </location>
</feature>
<keyword evidence="3" id="KW-0067">ATP-binding</keyword>
<dbReference type="Gene3D" id="1.10.510.10">
    <property type="entry name" value="Transferase(Phosphotransferase) domain 1"/>
    <property type="match status" value="1"/>
</dbReference>
<evidence type="ECO:0000313" key="5">
    <source>
        <dbReference type="Proteomes" id="UP000789901"/>
    </source>
</evidence>
<accession>A0ABN7VLC2</accession>
<protein>
    <submittedName>
        <fullName evidence="4">23880_t:CDS:1</fullName>
    </submittedName>
</protein>
<proteinExistence type="predicted"/>
<organism evidence="4 5">
    <name type="scientific">Gigaspora margarita</name>
    <dbReference type="NCBI Taxonomy" id="4874"/>
    <lineage>
        <taxon>Eukaryota</taxon>
        <taxon>Fungi</taxon>
        <taxon>Fungi incertae sedis</taxon>
        <taxon>Mucoromycota</taxon>
        <taxon>Glomeromycotina</taxon>
        <taxon>Glomeromycetes</taxon>
        <taxon>Diversisporales</taxon>
        <taxon>Gigasporaceae</taxon>
        <taxon>Gigaspora</taxon>
    </lineage>
</organism>
<reference evidence="4 5" key="1">
    <citation type="submission" date="2021-06" db="EMBL/GenBank/DDBJ databases">
        <authorList>
            <person name="Kallberg Y."/>
            <person name="Tangrot J."/>
            <person name="Rosling A."/>
        </authorList>
    </citation>
    <scope>NUCLEOTIDE SEQUENCE [LARGE SCALE GENOMIC DNA]</scope>
    <source>
        <strain evidence="4 5">120-4 pot B 10/14</strain>
    </source>
</reference>
<keyword evidence="2" id="KW-0547">Nucleotide-binding</keyword>
<dbReference type="Gene3D" id="3.30.200.20">
    <property type="entry name" value="Phosphorylase Kinase, domain 1"/>
    <property type="match status" value="1"/>
</dbReference>
<evidence type="ECO:0000256" key="2">
    <source>
        <dbReference type="ARBA" id="ARBA00022741"/>
    </source>
</evidence>
<dbReference type="EMBL" id="CAJVQB010016393">
    <property type="protein sequence ID" value="CAG8779675.1"/>
    <property type="molecule type" value="Genomic_DNA"/>
</dbReference>
<evidence type="ECO:0000256" key="1">
    <source>
        <dbReference type="ARBA" id="ARBA00022527"/>
    </source>
</evidence>
<gene>
    <name evidence="4" type="ORF">GMARGA_LOCUS19549</name>
</gene>
<dbReference type="InterPro" id="IPR011009">
    <property type="entry name" value="Kinase-like_dom_sf"/>
</dbReference>
<evidence type="ECO:0000256" key="3">
    <source>
        <dbReference type="ARBA" id="ARBA00022840"/>
    </source>
</evidence>
<evidence type="ECO:0000313" key="4">
    <source>
        <dbReference type="EMBL" id="CAG8779675.1"/>
    </source>
</evidence>
<keyword evidence="1" id="KW-0418">Kinase</keyword>
<dbReference type="PANTHER" id="PTHR24055">
    <property type="entry name" value="MITOGEN-ACTIVATED PROTEIN KINASE"/>
    <property type="match status" value="1"/>
</dbReference>
<dbReference type="InterPro" id="IPR050117">
    <property type="entry name" value="MAPK"/>
</dbReference>
<keyword evidence="1" id="KW-0723">Serine/threonine-protein kinase</keyword>
<keyword evidence="5" id="KW-1185">Reference proteome</keyword>
<comment type="caution">
    <text evidence="4">The sequence shown here is derived from an EMBL/GenBank/DDBJ whole genome shotgun (WGS) entry which is preliminary data.</text>
</comment>
<sequence>AQVYIRSLPKMPKIPFSQLYPKANLLALDLLEKLLKFDPAARITVEQALAHPYLAAYHDEEDEPGHDEIFDFSFESVDSIEDMKKMIAQEVMSYKASKQASLGLNCSQLGPQQRQQQTNRNSLYEYGAASQHAAIPSASMEVDELEKELGGML</sequence>
<dbReference type="Proteomes" id="UP000789901">
    <property type="component" value="Unassembled WGS sequence"/>
</dbReference>
<dbReference type="SUPFAM" id="SSF56112">
    <property type="entry name" value="Protein kinase-like (PK-like)"/>
    <property type="match status" value="1"/>
</dbReference>
<name>A0ABN7VLC2_GIGMA</name>
<keyword evidence="1" id="KW-0808">Transferase</keyword>